<proteinExistence type="predicted"/>
<dbReference type="EMBL" id="CM044701">
    <property type="protein sequence ID" value="KAI5683572.1"/>
    <property type="molecule type" value="Genomic_DNA"/>
</dbReference>
<sequence>MAADERLTALQKAYADIILNTAKEAATRIMMSERKAQRFQRELQVAKDEGLRMLLRLKQMMDSKITEVELTSQNQQRKIEELEAQLQEAEDIVKDLREELREVQSELEWVRNNKAQHVAECQDVTQGEISEENRFHSSESVVFHPPESEFEYLAAADMRSANHFQRNECLKFCRSISSIGNSYSGCPDLPSIILRSKEPELYRNGCTQRIRASEGNLLDKELSLSGKITKKNEEISAGENESAKEISKSPTSGMGNLRSSKKKVQGVDGRLGNWQPMQSFGVKRKRANRYRNRFTSSRKISNLIFSTNQAPNVLCMETCPSDDRTDFDFDGGASQFSQRSSSCKSELGPQATCAEISQYEAEEEVVESGEDKNPVNDKMVTEKLGYASKEVGCIEIPTISVGETDVEKGNALLPEKSLSNDVAHETPSQPINERIIKITFQRKRKREPAKESNGKASLEKRTSNEQALDKQHGKSNGEKPNLITSTLAGEKPNLLTDTLDGEKPNPITDTLDGEKPNLITESSRDSRRLVQVARQLISLSEKKWWQ</sequence>
<accession>A0ACC0CF27</accession>
<keyword evidence="2" id="KW-1185">Reference proteome</keyword>
<gene>
    <name evidence="1" type="ORF">M9H77_04800</name>
</gene>
<evidence type="ECO:0000313" key="2">
    <source>
        <dbReference type="Proteomes" id="UP001060085"/>
    </source>
</evidence>
<dbReference type="Proteomes" id="UP001060085">
    <property type="component" value="Linkage Group LG01"/>
</dbReference>
<evidence type="ECO:0000313" key="1">
    <source>
        <dbReference type="EMBL" id="KAI5683572.1"/>
    </source>
</evidence>
<reference evidence="2" key="1">
    <citation type="journal article" date="2023" name="Nat. Plants">
        <title>Single-cell RNA sequencing provides a high-resolution roadmap for understanding the multicellular compartmentation of specialized metabolism.</title>
        <authorList>
            <person name="Sun S."/>
            <person name="Shen X."/>
            <person name="Li Y."/>
            <person name="Li Y."/>
            <person name="Wang S."/>
            <person name="Li R."/>
            <person name="Zhang H."/>
            <person name="Shen G."/>
            <person name="Guo B."/>
            <person name="Wei J."/>
            <person name="Xu J."/>
            <person name="St-Pierre B."/>
            <person name="Chen S."/>
            <person name="Sun C."/>
        </authorList>
    </citation>
    <scope>NUCLEOTIDE SEQUENCE [LARGE SCALE GENOMIC DNA]</scope>
</reference>
<organism evidence="1 2">
    <name type="scientific">Catharanthus roseus</name>
    <name type="common">Madagascar periwinkle</name>
    <name type="synonym">Vinca rosea</name>
    <dbReference type="NCBI Taxonomy" id="4058"/>
    <lineage>
        <taxon>Eukaryota</taxon>
        <taxon>Viridiplantae</taxon>
        <taxon>Streptophyta</taxon>
        <taxon>Embryophyta</taxon>
        <taxon>Tracheophyta</taxon>
        <taxon>Spermatophyta</taxon>
        <taxon>Magnoliopsida</taxon>
        <taxon>eudicotyledons</taxon>
        <taxon>Gunneridae</taxon>
        <taxon>Pentapetalae</taxon>
        <taxon>asterids</taxon>
        <taxon>lamiids</taxon>
        <taxon>Gentianales</taxon>
        <taxon>Apocynaceae</taxon>
        <taxon>Rauvolfioideae</taxon>
        <taxon>Vinceae</taxon>
        <taxon>Catharanthinae</taxon>
        <taxon>Catharanthus</taxon>
    </lineage>
</organism>
<comment type="caution">
    <text evidence="1">The sequence shown here is derived from an EMBL/GenBank/DDBJ whole genome shotgun (WGS) entry which is preliminary data.</text>
</comment>
<name>A0ACC0CF27_CATRO</name>
<protein>
    <submittedName>
        <fullName evidence="1">Uncharacterized protein</fullName>
    </submittedName>
</protein>